<evidence type="ECO:0000259" key="4">
    <source>
        <dbReference type="Pfam" id="PF23559"/>
    </source>
</evidence>
<feature type="domain" description="NB-ARC" evidence="3">
    <location>
        <begin position="15"/>
        <end position="178"/>
    </location>
</feature>
<evidence type="ECO:0000256" key="2">
    <source>
        <dbReference type="ARBA" id="ARBA00022821"/>
    </source>
</evidence>
<dbReference type="SUPFAM" id="SSF52540">
    <property type="entry name" value="P-loop containing nucleoside triphosphate hydrolases"/>
    <property type="match status" value="1"/>
</dbReference>
<dbReference type="InterPro" id="IPR002182">
    <property type="entry name" value="NB-ARC"/>
</dbReference>
<evidence type="ECO:0000256" key="1">
    <source>
        <dbReference type="ARBA" id="ARBA00022737"/>
    </source>
</evidence>
<dbReference type="PANTHER" id="PTHR23155">
    <property type="entry name" value="DISEASE RESISTANCE PROTEIN RP"/>
    <property type="match status" value="1"/>
</dbReference>
<dbReference type="Gene3D" id="3.40.50.300">
    <property type="entry name" value="P-loop containing nucleotide triphosphate hydrolases"/>
    <property type="match status" value="1"/>
</dbReference>
<dbReference type="Pfam" id="PF23598">
    <property type="entry name" value="LRR_14"/>
    <property type="match status" value="1"/>
</dbReference>
<dbReference type="Gramene" id="TRITD3Bv1G276390.1">
    <property type="protein sequence ID" value="TRITD3Bv1G276390.1"/>
    <property type="gene ID" value="TRITD3Bv1G276390"/>
</dbReference>
<dbReference type="InterPro" id="IPR058922">
    <property type="entry name" value="WHD_DRP"/>
</dbReference>
<sequence>MATLEESRLIGRGNEKEEIIKLISNKDLQQFQVISLWGMGGIGKTTLVRDIYQSQEISSMCDKRACVTIMRSFNSAALLESLIMQFRDKNEDKNEKDLRTCLEGKRYLLVLDDFWSRVEWDSIKEYLPETAGSCIIVTTREENIAKHCSKNERNIYMLKHLGPDDAFVLFTKKVFKEAVSLDERYPELVEPTKLILKKCRGLPLAVATIGGFLANQPKTAFEWRKLNDHISAGLEMNPELETIKAILMKSYDGLPYYLKACFLYLAIFPEDQQIARRRLVHRWIAEGYSSEMRGKSIEEVLDSYIMELIRRSMILPSQQSVHSRKGIDSCHVHDLTREIAISKSMEENIVFTLEEGCSLNNQGTVRHLAISSNWNGGQCEFENILDLSRLRSLIVFGNWRQFYISDKMRLLRVLDLEGNWDLFNYHLEHIGKLVHLRYLSVRGHGRIHHLPNTLGKLRQLQTLDISGTSIIKLPRTIIKLVKMQRILAGGMRKTTGGVEVPREIWKLKALHTLRVVDISSGKAALEDIKRLTRLRKLGLIDIKKH</sequence>
<dbReference type="PANTHER" id="PTHR23155:SF1114">
    <property type="entry name" value="OS02G0475500 PROTEIN"/>
    <property type="match status" value="1"/>
</dbReference>
<dbReference type="InterPro" id="IPR027417">
    <property type="entry name" value="P-loop_NTPase"/>
</dbReference>
<proteinExistence type="predicted"/>
<dbReference type="Gene3D" id="3.80.10.10">
    <property type="entry name" value="Ribonuclease Inhibitor"/>
    <property type="match status" value="1"/>
</dbReference>
<dbReference type="InterPro" id="IPR032675">
    <property type="entry name" value="LRR_dom_sf"/>
</dbReference>
<dbReference type="Gene3D" id="1.10.10.10">
    <property type="entry name" value="Winged helix-like DNA-binding domain superfamily/Winged helix DNA-binding domain"/>
    <property type="match status" value="1"/>
</dbReference>
<dbReference type="OMA" id="EWSSITE"/>
<dbReference type="Proteomes" id="UP000324705">
    <property type="component" value="Chromosome 3B"/>
</dbReference>
<evidence type="ECO:0000259" key="5">
    <source>
        <dbReference type="Pfam" id="PF23598"/>
    </source>
</evidence>
<dbReference type="EMBL" id="LT934116">
    <property type="protein sequence ID" value="VAH86175.1"/>
    <property type="molecule type" value="Genomic_DNA"/>
</dbReference>
<dbReference type="GO" id="GO:0043531">
    <property type="term" value="F:ADP binding"/>
    <property type="evidence" value="ECO:0007669"/>
    <property type="project" value="InterPro"/>
</dbReference>
<dbReference type="FunFam" id="1.10.10.10:FF:000322">
    <property type="entry name" value="Probable disease resistance protein At1g63360"/>
    <property type="match status" value="1"/>
</dbReference>
<feature type="domain" description="Disease resistance R13L4/SHOC-2-like LRR" evidence="5">
    <location>
        <begin position="390"/>
        <end position="538"/>
    </location>
</feature>
<dbReference type="GO" id="GO:0042742">
    <property type="term" value="P:defense response to bacterium"/>
    <property type="evidence" value="ECO:0007669"/>
    <property type="project" value="UniProtKB-ARBA"/>
</dbReference>
<evidence type="ECO:0000313" key="6">
    <source>
        <dbReference type="EMBL" id="VAH86175.1"/>
    </source>
</evidence>
<protein>
    <recommendedName>
        <fullName evidence="8">NB-ARC domain-containing protein</fullName>
    </recommendedName>
</protein>
<dbReference type="InterPro" id="IPR036388">
    <property type="entry name" value="WH-like_DNA-bd_sf"/>
</dbReference>
<name>A0A9R1QZ77_TRITD</name>
<evidence type="ECO:0008006" key="8">
    <source>
        <dbReference type="Google" id="ProtNLM"/>
    </source>
</evidence>
<dbReference type="GO" id="GO:0002758">
    <property type="term" value="P:innate immune response-activating signaling pathway"/>
    <property type="evidence" value="ECO:0007669"/>
    <property type="project" value="UniProtKB-ARBA"/>
</dbReference>
<dbReference type="SUPFAM" id="SSF52058">
    <property type="entry name" value="L domain-like"/>
    <property type="match status" value="1"/>
</dbReference>
<keyword evidence="2" id="KW-0611">Plant defense</keyword>
<dbReference type="PRINTS" id="PR00364">
    <property type="entry name" value="DISEASERSIST"/>
</dbReference>
<evidence type="ECO:0000259" key="3">
    <source>
        <dbReference type="Pfam" id="PF00931"/>
    </source>
</evidence>
<accession>A0A9R1QZ77</accession>
<dbReference type="AlphaFoldDB" id="A0A9R1QZ77"/>
<keyword evidence="7" id="KW-1185">Reference proteome</keyword>
<dbReference type="Gene3D" id="1.10.8.430">
    <property type="entry name" value="Helical domain of apoptotic protease-activating factors"/>
    <property type="match status" value="1"/>
</dbReference>
<gene>
    <name evidence="6" type="ORF">TRITD_3Bv1G276390</name>
</gene>
<dbReference type="Pfam" id="PF00931">
    <property type="entry name" value="NB-ARC"/>
    <property type="match status" value="1"/>
</dbReference>
<reference evidence="6 7" key="1">
    <citation type="submission" date="2017-09" db="EMBL/GenBank/DDBJ databases">
        <authorList>
            <consortium name="International Durum Wheat Genome Sequencing Consortium (IDWGSC)"/>
            <person name="Milanesi L."/>
        </authorList>
    </citation>
    <scope>NUCLEOTIDE SEQUENCE [LARGE SCALE GENOMIC DNA]</scope>
    <source>
        <strain evidence="7">cv. Svevo</strain>
    </source>
</reference>
<evidence type="ECO:0000313" key="7">
    <source>
        <dbReference type="Proteomes" id="UP000324705"/>
    </source>
</evidence>
<keyword evidence="1" id="KW-0677">Repeat</keyword>
<organism evidence="6 7">
    <name type="scientific">Triticum turgidum subsp. durum</name>
    <name type="common">Durum wheat</name>
    <name type="synonym">Triticum durum</name>
    <dbReference type="NCBI Taxonomy" id="4567"/>
    <lineage>
        <taxon>Eukaryota</taxon>
        <taxon>Viridiplantae</taxon>
        <taxon>Streptophyta</taxon>
        <taxon>Embryophyta</taxon>
        <taxon>Tracheophyta</taxon>
        <taxon>Spermatophyta</taxon>
        <taxon>Magnoliopsida</taxon>
        <taxon>Liliopsida</taxon>
        <taxon>Poales</taxon>
        <taxon>Poaceae</taxon>
        <taxon>BOP clade</taxon>
        <taxon>Pooideae</taxon>
        <taxon>Triticodae</taxon>
        <taxon>Triticeae</taxon>
        <taxon>Triticinae</taxon>
        <taxon>Triticum</taxon>
    </lineage>
</organism>
<feature type="domain" description="Disease resistance protein winged helix" evidence="4">
    <location>
        <begin position="267"/>
        <end position="340"/>
    </location>
</feature>
<dbReference type="InterPro" id="IPR042197">
    <property type="entry name" value="Apaf_helical"/>
</dbReference>
<dbReference type="Pfam" id="PF23559">
    <property type="entry name" value="WHD_DRP"/>
    <property type="match status" value="1"/>
</dbReference>
<dbReference type="InterPro" id="IPR044974">
    <property type="entry name" value="Disease_R_plants"/>
</dbReference>
<dbReference type="GO" id="GO:0009626">
    <property type="term" value="P:plant-type hypersensitive response"/>
    <property type="evidence" value="ECO:0007669"/>
    <property type="project" value="UniProtKB-ARBA"/>
</dbReference>
<dbReference type="InterPro" id="IPR055414">
    <property type="entry name" value="LRR_R13L4/SHOC2-like"/>
</dbReference>